<evidence type="ECO:0000313" key="1">
    <source>
        <dbReference type="EMBL" id="NOU80337.1"/>
    </source>
</evidence>
<reference evidence="1 2" key="1">
    <citation type="submission" date="2019-10" db="EMBL/GenBank/DDBJ databases">
        <title>Description of Paenibacillus terricola sp. nov.</title>
        <authorList>
            <person name="Carlier A."/>
            <person name="Qi S."/>
        </authorList>
    </citation>
    <scope>NUCLEOTIDE SEQUENCE [LARGE SCALE GENOMIC DNA]</scope>
    <source>
        <strain evidence="1 2">LMG 31459</strain>
    </source>
</reference>
<organism evidence="1 2">
    <name type="scientific">Paenibacillus phytohabitans</name>
    <dbReference type="NCBI Taxonomy" id="2654978"/>
    <lineage>
        <taxon>Bacteria</taxon>
        <taxon>Bacillati</taxon>
        <taxon>Bacillota</taxon>
        <taxon>Bacilli</taxon>
        <taxon>Bacillales</taxon>
        <taxon>Paenibacillaceae</taxon>
        <taxon>Paenibacillus</taxon>
    </lineage>
</organism>
<dbReference type="InterPro" id="IPR026487">
    <property type="entry name" value="CHP04141"/>
</dbReference>
<evidence type="ECO:0008006" key="3">
    <source>
        <dbReference type="Google" id="ProtNLM"/>
    </source>
</evidence>
<gene>
    <name evidence="1" type="ORF">GC101_15815</name>
</gene>
<accession>A0ABX1YH31</accession>
<evidence type="ECO:0000313" key="2">
    <source>
        <dbReference type="Proteomes" id="UP000596857"/>
    </source>
</evidence>
<comment type="caution">
    <text evidence="1">The sequence shown here is derived from an EMBL/GenBank/DDBJ whole genome shotgun (WGS) entry which is preliminary data.</text>
</comment>
<proteinExistence type="predicted"/>
<dbReference type="RefSeq" id="WP_171718002.1">
    <property type="nucleotide sequence ID" value="NZ_WHOB01000043.1"/>
</dbReference>
<dbReference type="Pfam" id="PF19614">
    <property type="entry name" value="DUF6119"/>
    <property type="match status" value="1"/>
</dbReference>
<sequence length="501" mass="58387">MPKYNIYKIKDGSQEALQRKLNTVGLVAKNEKQIGEYTAKFYFSDKPDLVTIWWVDLYKDFLDVNKLPNNELYFGILLLVKKEICYAISFGKAHFYLREYCDGEFGLNLAERIVDENNLRIKNSKLFGGRRSKNITSYQDRSPIEYDSGESFQYIKAKTINAEDWGSVVSFGSSVLFNVKIPPSELDGFLDSIEQKLSQKPILTLPRVEEVKDVETKRRLDRELAISLISNTITGTLAEEFSVSGVDFVFSENNQYAFFLKGNLKQSELKFDDLSLERLTSFVTENGIDLINSINDIRIQIKSENSRTRSESLKKVLDYVDDERYCLVNGKWHRFNQSYINFLQKEVDKIPILHHDTTLLPTNLKEDDFNKGKVSDGYLNFDKDFSYIEKYNIEKMDLYKDKTLYFVKMGEPQNLSYVIDQSLNTVKILQNNVEDIIINQKKIEPENMCLWLIFERKTTIKKLSDVRSLIFLMKLVEWKRNVIVASYKPTINIGYKDPKKI</sequence>
<dbReference type="NCBIfam" id="TIGR04141">
    <property type="entry name" value="TIGR04141 family sporadically distributed protein"/>
    <property type="match status" value="1"/>
</dbReference>
<name>A0ABX1YH31_9BACL</name>
<keyword evidence="2" id="KW-1185">Reference proteome</keyword>
<dbReference type="EMBL" id="WHOB01000043">
    <property type="protein sequence ID" value="NOU80337.1"/>
    <property type="molecule type" value="Genomic_DNA"/>
</dbReference>
<protein>
    <recommendedName>
        <fullName evidence="3">Sporadically distributed protein, TIGR04141 family</fullName>
    </recommendedName>
</protein>
<dbReference type="Proteomes" id="UP000596857">
    <property type="component" value="Unassembled WGS sequence"/>
</dbReference>